<comment type="caution">
    <text evidence="9">The sequence shown here is derived from an EMBL/GenBank/DDBJ whole genome shotgun (WGS) entry which is preliminary data.</text>
</comment>
<dbReference type="CDD" id="cd04366">
    <property type="entry name" value="IlGF_insulin_bombyxin_like"/>
    <property type="match status" value="1"/>
</dbReference>
<evidence type="ECO:0000256" key="1">
    <source>
        <dbReference type="ARBA" id="ARBA00009034"/>
    </source>
</evidence>
<dbReference type="PROSITE" id="PS00262">
    <property type="entry name" value="INSULIN"/>
    <property type="match status" value="1"/>
</dbReference>
<evidence type="ECO:0000256" key="4">
    <source>
        <dbReference type="ARBA" id="ARBA00022729"/>
    </source>
</evidence>
<dbReference type="InterPro" id="IPR016179">
    <property type="entry name" value="Insulin-like"/>
</dbReference>
<evidence type="ECO:0000256" key="7">
    <source>
        <dbReference type="SAM" id="SignalP"/>
    </source>
</evidence>
<feature type="chain" id="PRO_5044857923" description="Insulin-like domain-containing protein" evidence="7">
    <location>
        <begin position="19"/>
        <end position="94"/>
    </location>
</feature>
<dbReference type="InterPro" id="IPR022352">
    <property type="entry name" value="Ins/IGF/rlx"/>
</dbReference>
<dbReference type="PANTHER" id="PTHR13647:SF4">
    <property type="entry name" value="INSULIN-LIKE PEPTIDE 1-RELATED"/>
    <property type="match status" value="1"/>
</dbReference>
<proteinExistence type="inferred from homology"/>
<dbReference type="InterPro" id="IPR022353">
    <property type="entry name" value="Insulin_CS"/>
</dbReference>
<feature type="domain" description="Insulin-like" evidence="8">
    <location>
        <begin position="23"/>
        <end position="94"/>
    </location>
</feature>
<evidence type="ECO:0000313" key="9">
    <source>
        <dbReference type="EMBL" id="KAL0822175.1"/>
    </source>
</evidence>
<reference evidence="9 10" key="1">
    <citation type="submission" date="2024-06" db="EMBL/GenBank/DDBJ databases">
        <title>A chromosome-level genome assembly of beet webworm, Loxostege sticticalis.</title>
        <authorList>
            <person name="Zhang Y."/>
        </authorList>
    </citation>
    <scope>NUCLEOTIDE SEQUENCE [LARGE SCALE GENOMIC DNA]</scope>
    <source>
        <strain evidence="9">AQ028</strain>
        <tissue evidence="9">Male pupae</tissue>
    </source>
</reference>
<organism evidence="9 10">
    <name type="scientific">Loxostege sticticalis</name>
    <name type="common">Beet webworm moth</name>
    <dbReference type="NCBI Taxonomy" id="481309"/>
    <lineage>
        <taxon>Eukaryota</taxon>
        <taxon>Metazoa</taxon>
        <taxon>Ecdysozoa</taxon>
        <taxon>Arthropoda</taxon>
        <taxon>Hexapoda</taxon>
        <taxon>Insecta</taxon>
        <taxon>Pterygota</taxon>
        <taxon>Neoptera</taxon>
        <taxon>Endopterygota</taxon>
        <taxon>Lepidoptera</taxon>
        <taxon>Glossata</taxon>
        <taxon>Ditrysia</taxon>
        <taxon>Pyraloidea</taxon>
        <taxon>Crambidae</taxon>
        <taxon>Pyraustinae</taxon>
        <taxon>Loxostege</taxon>
    </lineage>
</organism>
<evidence type="ECO:0000256" key="5">
    <source>
        <dbReference type="ARBA" id="ARBA00023157"/>
    </source>
</evidence>
<evidence type="ECO:0000259" key="8">
    <source>
        <dbReference type="SMART" id="SM00078"/>
    </source>
</evidence>
<evidence type="ECO:0000256" key="3">
    <source>
        <dbReference type="ARBA" id="ARBA00022685"/>
    </source>
</evidence>
<dbReference type="PANTHER" id="PTHR13647">
    <property type="entry name" value="INSULIN-LIKE PEPTIDE 2-RELATED"/>
    <property type="match status" value="1"/>
</dbReference>
<protein>
    <recommendedName>
        <fullName evidence="8">Insulin-like domain-containing protein</fullName>
    </recommendedName>
</protein>
<dbReference type="PRINTS" id="PR00276">
    <property type="entry name" value="INSULINFAMLY"/>
</dbReference>
<keyword evidence="3" id="KW-0165">Cleavage on pair of basic residues</keyword>
<dbReference type="Proteomes" id="UP001549921">
    <property type="component" value="Unassembled WGS sequence"/>
</dbReference>
<comment type="similarity">
    <text evidence="1 6">Belongs to the insulin family.</text>
</comment>
<keyword evidence="5" id="KW-1015">Disulfide bond</keyword>
<dbReference type="Pfam" id="PF00049">
    <property type="entry name" value="Insulin"/>
    <property type="match status" value="1"/>
</dbReference>
<gene>
    <name evidence="9" type="ORF">ABMA28_004306</name>
</gene>
<sequence>MKFFVFLMALVGISFVASKSSSQIYCGRRLADTLAYLCAEDSVDKRSGLETGDFDYWTWLDAPQVSLEGFRRKRGVVTECCEKPCSLNELLSYC</sequence>
<evidence type="ECO:0000256" key="6">
    <source>
        <dbReference type="RuleBase" id="RU000406"/>
    </source>
</evidence>
<comment type="subunit">
    <text evidence="2">Heterodimer of a B chain and an A chain linked by two disulfide bonds.</text>
</comment>
<dbReference type="AlphaFoldDB" id="A0ABD0SQQ4"/>
<accession>A0ABD0SQQ4</accession>
<feature type="signal peptide" evidence="7">
    <location>
        <begin position="1"/>
        <end position="18"/>
    </location>
</feature>
<evidence type="ECO:0000256" key="2">
    <source>
        <dbReference type="ARBA" id="ARBA00011207"/>
    </source>
</evidence>
<evidence type="ECO:0000313" key="10">
    <source>
        <dbReference type="Proteomes" id="UP001549921"/>
    </source>
</evidence>
<dbReference type="EMBL" id="JBEDNZ010000016">
    <property type="protein sequence ID" value="KAL0822175.1"/>
    <property type="molecule type" value="Genomic_DNA"/>
</dbReference>
<comment type="subcellular location">
    <subcellularLocation>
        <location evidence="6">Secreted</location>
    </subcellularLocation>
</comment>
<dbReference type="SMART" id="SM00078">
    <property type="entry name" value="IlGF"/>
    <property type="match status" value="1"/>
</dbReference>
<keyword evidence="6" id="KW-0964">Secreted</keyword>
<dbReference type="SUPFAM" id="SSF56994">
    <property type="entry name" value="Insulin-like"/>
    <property type="match status" value="1"/>
</dbReference>
<dbReference type="InterPro" id="IPR036438">
    <property type="entry name" value="Insulin-like_sf"/>
</dbReference>
<dbReference type="Gene3D" id="1.10.100.10">
    <property type="entry name" value="Insulin-like"/>
    <property type="match status" value="1"/>
</dbReference>
<name>A0ABD0SQQ4_LOXSC</name>
<dbReference type="GO" id="GO:0005576">
    <property type="term" value="C:extracellular region"/>
    <property type="evidence" value="ECO:0007669"/>
    <property type="project" value="UniProtKB-SubCell"/>
</dbReference>
<keyword evidence="4 7" id="KW-0732">Signal</keyword>